<dbReference type="RefSeq" id="WP_004765171.1">
    <property type="nucleotide sequence ID" value="NZ_AHMY02000034.1"/>
</dbReference>
<gene>
    <name evidence="12 16" type="primary">tig</name>
    <name evidence="16" type="ORF">LEP1GSC081_3611</name>
</gene>
<dbReference type="Pfam" id="PF05698">
    <property type="entry name" value="Trigger_C"/>
    <property type="match status" value="1"/>
</dbReference>
<dbReference type="Gene3D" id="3.30.70.1050">
    <property type="entry name" value="Trigger factor ribosome-binding domain"/>
    <property type="match status" value="1"/>
</dbReference>
<dbReference type="InterPro" id="IPR005215">
    <property type="entry name" value="Trig_fac"/>
</dbReference>
<dbReference type="PANTHER" id="PTHR30560">
    <property type="entry name" value="TRIGGER FACTOR CHAPERONE AND PEPTIDYL-PROLYL CIS/TRANS ISOMERASE"/>
    <property type="match status" value="1"/>
</dbReference>
<dbReference type="InterPro" id="IPR008881">
    <property type="entry name" value="Trigger_fac_ribosome-bd_bac"/>
</dbReference>
<evidence type="ECO:0000256" key="2">
    <source>
        <dbReference type="ARBA" id="ARBA00005464"/>
    </source>
</evidence>
<dbReference type="PANTHER" id="PTHR30560:SF3">
    <property type="entry name" value="TRIGGER FACTOR-LIKE PROTEIN TIG, CHLOROPLASTIC"/>
    <property type="match status" value="1"/>
</dbReference>
<protein>
    <recommendedName>
        <fullName evidence="4 12">Trigger factor</fullName>
        <shortName evidence="12">TF</shortName>
        <ecNumber evidence="3 12">5.2.1.8</ecNumber>
    </recommendedName>
    <alternativeName>
        <fullName evidence="11 12">PPIase</fullName>
    </alternativeName>
</protein>
<dbReference type="Gene3D" id="1.10.3120.10">
    <property type="entry name" value="Trigger factor, C-terminal domain"/>
    <property type="match status" value="1"/>
</dbReference>
<dbReference type="InterPro" id="IPR001179">
    <property type="entry name" value="PPIase_FKBP_dom"/>
</dbReference>
<comment type="catalytic activity">
    <reaction evidence="1 12">
        <text>[protein]-peptidylproline (omega=180) = [protein]-peptidylproline (omega=0)</text>
        <dbReference type="Rhea" id="RHEA:16237"/>
        <dbReference type="Rhea" id="RHEA-COMP:10747"/>
        <dbReference type="Rhea" id="RHEA-COMP:10748"/>
        <dbReference type="ChEBI" id="CHEBI:83833"/>
        <dbReference type="ChEBI" id="CHEBI:83834"/>
        <dbReference type="EC" id="5.2.1.8"/>
    </reaction>
</comment>
<dbReference type="AlphaFoldDB" id="A0A0E2B453"/>
<dbReference type="InterPro" id="IPR046357">
    <property type="entry name" value="PPIase_dom_sf"/>
</dbReference>
<evidence type="ECO:0000256" key="11">
    <source>
        <dbReference type="ARBA" id="ARBA00029986"/>
    </source>
</evidence>
<proteinExistence type="inferred from homology"/>
<dbReference type="FunFam" id="3.30.70.1050:FF:000008">
    <property type="entry name" value="Trigger factor"/>
    <property type="match status" value="1"/>
</dbReference>
<evidence type="ECO:0000313" key="16">
    <source>
        <dbReference type="EMBL" id="EKO16069.1"/>
    </source>
</evidence>
<dbReference type="SUPFAM" id="SSF109998">
    <property type="entry name" value="Triger factor/SurA peptide-binding domain-like"/>
    <property type="match status" value="1"/>
</dbReference>
<keyword evidence="8 12" id="KW-0143">Chaperone</keyword>
<comment type="caution">
    <text evidence="16">The sequence shown here is derived from an EMBL/GenBank/DDBJ whole genome shotgun (WGS) entry which is preliminary data.</text>
</comment>
<dbReference type="GO" id="GO:0003755">
    <property type="term" value="F:peptidyl-prolyl cis-trans isomerase activity"/>
    <property type="evidence" value="ECO:0007669"/>
    <property type="project" value="UniProtKB-UniRule"/>
</dbReference>
<comment type="domain">
    <text evidence="12">Consists of 3 domains; the N-terminus binds the ribosome, the middle domain has PPIase activity, while the C-terminus has intrinsic chaperone activity on its own.</text>
</comment>
<sequence>MDYKTKKNSNATVDIKLTFEASDIEKAFDKTYEEKQKNVKIPGFRPGKAPLNMVKRHLGDSVVSDAINTLIVDGMTSILSKLEHPMIRFPKFEIQDYQPGKNLIATAVYETNPEITLGKYKKIKIKLPEVSVSDLDVSEEVEKVRKNLARKQLKEEGQTAVAGDIIDMEYTVCEQGQESKNSGNTSNDYHLGHESNLKGFDENLYGMKSGEKKDFVHTFPEDYSQNEVAGKTFEYSVTIKALYVNILPAVDDDLASEFDGSESLNVLKDKIRKNLKEGFEDRVKNKKLDEIYKEIVEDSKYVFPESYLKEESEHIFHDMIHEFRLPHVTMEKYADMIQKDLKEVQESFQKLAETRLKHYFTRQKIAEMENISYSEQDFDADLEKLASSYQISLSDLKKELEKGKLMEQYRENFFAKKIDNILFDLVEKKYTDKLNIGQIKDYLNQKEEVKA</sequence>
<dbReference type="InterPro" id="IPR037041">
    <property type="entry name" value="Trigger_fac_C_sf"/>
</dbReference>
<comment type="similarity">
    <text evidence="2 12">Belongs to the FKBP-type PPIase family. Tig subfamily.</text>
</comment>
<dbReference type="NCBIfam" id="TIGR00115">
    <property type="entry name" value="tig"/>
    <property type="match status" value="1"/>
</dbReference>
<dbReference type="InterPro" id="IPR027304">
    <property type="entry name" value="Trigger_fact/SurA_dom_sf"/>
</dbReference>
<keyword evidence="5 12" id="KW-0963">Cytoplasm</keyword>
<evidence type="ECO:0000259" key="13">
    <source>
        <dbReference type="Pfam" id="PF00254"/>
    </source>
</evidence>
<feature type="domain" description="PPIase FKBP-type" evidence="13">
    <location>
        <begin position="158"/>
        <end position="239"/>
    </location>
</feature>
<name>A0A0E2B453_9LEPT</name>
<evidence type="ECO:0000259" key="14">
    <source>
        <dbReference type="Pfam" id="PF05697"/>
    </source>
</evidence>
<dbReference type="SUPFAM" id="SSF54534">
    <property type="entry name" value="FKBP-like"/>
    <property type="match status" value="1"/>
</dbReference>
<dbReference type="GO" id="GO:0044183">
    <property type="term" value="F:protein folding chaperone"/>
    <property type="evidence" value="ECO:0007669"/>
    <property type="project" value="TreeGrafter"/>
</dbReference>
<feature type="domain" description="Trigger factor ribosome-binding bacterial" evidence="14">
    <location>
        <begin position="1"/>
        <end position="143"/>
    </location>
</feature>
<feature type="domain" description="Trigger factor C-terminal" evidence="15">
    <location>
        <begin position="263"/>
        <end position="418"/>
    </location>
</feature>
<reference evidence="16 17" key="1">
    <citation type="submission" date="2012-10" db="EMBL/GenBank/DDBJ databases">
        <authorList>
            <person name="Harkins D.M."/>
            <person name="Durkin A.S."/>
            <person name="Brinkac L.M."/>
            <person name="Selengut J.D."/>
            <person name="Sanka R."/>
            <person name="DePew J."/>
            <person name="Purushe J."/>
            <person name="Peacock S.J."/>
            <person name="Thaipadungpanit J."/>
            <person name="Wuthiekanun V.W."/>
            <person name="Day N.P."/>
            <person name="Vinetz J.M."/>
            <person name="Sutton G.G."/>
            <person name="Nelson W.C."/>
            <person name="Fouts D.E."/>
        </authorList>
    </citation>
    <scope>NUCLEOTIDE SEQUENCE [LARGE SCALE GENOMIC DNA]</scope>
    <source>
        <strain evidence="16 17">H1</strain>
    </source>
</reference>
<dbReference type="Pfam" id="PF05697">
    <property type="entry name" value="Trigger_N"/>
    <property type="match status" value="1"/>
</dbReference>
<dbReference type="GO" id="GO:0051083">
    <property type="term" value="P:'de novo' cotranslational protein folding"/>
    <property type="evidence" value="ECO:0007669"/>
    <property type="project" value="TreeGrafter"/>
</dbReference>
<evidence type="ECO:0000259" key="15">
    <source>
        <dbReference type="Pfam" id="PF05698"/>
    </source>
</evidence>
<dbReference type="HAMAP" id="MF_00303">
    <property type="entry name" value="Trigger_factor_Tig"/>
    <property type="match status" value="1"/>
</dbReference>
<evidence type="ECO:0000256" key="4">
    <source>
        <dbReference type="ARBA" id="ARBA00016902"/>
    </source>
</evidence>
<evidence type="ECO:0000256" key="3">
    <source>
        <dbReference type="ARBA" id="ARBA00013194"/>
    </source>
</evidence>
<keyword evidence="10 12" id="KW-0131">Cell cycle</keyword>
<evidence type="ECO:0000313" key="17">
    <source>
        <dbReference type="Proteomes" id="UP000006253"/>
    </source>
</evidence>
<keyword evidence="9 12" id="KW-0413">Isomerase</keyword>
<dbReference type="InterPro" id="IPR036611">
    <property type="entry name" value="Trigger_fac_ribosome-bd_sf"/>
</dbReference>
<dbReference type="GO" id="GO:0043022">
    <property type="term" value="F:ribosome binding"/>
    <property type="evidence" value="ECO:0007669"/>
    <property type="project" value="TreeGrafter"/>
</dbReference>
<organism evidence="16 17">
    <name type="scientific">Leptospira kirschneri str. H1</name>
    <dbReference type="NCBI Taxonomy" id="1049966"/>
    <lineage>
        <taxon>Bacteria</taxon>
        <taxon>Pseudomonadati</taxon>
        <taxon>Spirochaetota</taxon>
        <taxon>Spirochaetia</taxon>
        <taxon>Leptospirales</taxon>
        <taxon>Leptospiraceae</taxon>
        <taxon>Leptospira</taxon>
    </lineage>
</organism>
<dbReference type="Gene3D" id="3.10.50.40">
    <property type="match status" value="1"/>
</dbReference>
<dbReference type="GO" id="GO:0051301">
    <property type="term" value="P:cell division"/>
    <property type="evidence" value="ECO:0007669"/>
    <property type="project" value="UniProtKB-KW"/>
</dbReference>
<dbReference type="InterPro" id="IPR008880">
    <property type="entry name" value="Trigger_fac_C"/>
</dbReference>
<comment type="subcellular location">
    <subcellularLocation>
        <location evidence="12">Cytoplasm</location>
    </subcellularLocation>
    <text evidence="12">About half TF is bound to the ribosome near the polypeptide exit tunnel while the other half is free in the cytoplasm.</text>
</comment>
<dbReference type="Pfam" id="PF00254">
    <property type="entry name" value="FKBP_C"/>
    <property type="match status" value="1"/>
</dbReference>
<dbReference type="GO" id="GO:0015031">
    <property type="term" value="P:protein transport"/>
    <property type="evidence" value="ECO:0007669"/>
    <property type="project" value="UniProtKB-UniRule"/>
</dbReference>
<evidence type="ECO:0000256" key="10">
    <source>
        <dbReference type="ARBA" id="ARBA00023306"/>
    </source>
</evidence>
<dbReference type="GO" id="GO:0005737">
    <property type="term" value="C:cytoplasm"/>
    <property type="evidence" value="ECO:0007669"/>
    <property type="project" value="UniProtKB-SubCell"/>
</dbReference>
<dbReference type="SUPFAM" id="SSF102735">
    <property type="entry name" value="Trigger factor ribosome-binding domain"/>
    <property type="match status" value="1"/>
</dbReference>
<evidence type="ECO:0000256" key="9">
    <source>
        <dbReference type="ARBA" id="ARBA00023235"/>
    </source>
</evidence>
<evidence type="ECO:0000256" key="6">
    <source>
        <dbReference type="ARBA" id="ARBA00022618"/>
    </source>
</evidence>
<accession>A0A0E2B453</accession>
<keyword evidence="7 12" id="KW-0697">Rotamase</keyword>
<keyword evidence="6 12" id="KW-0132">Cell division</keyword>
<evidence type="ECO:0000256" key="5">
    <source>
        <dbReference type="ARBA" id="ARBA00022490"/>
    </source>
</evidence>
<dbReference type="GO" id="GO:0043335">
    <property type="term" value="P:protein unfolding"/>
    <property type="evidence" value="ECO:0007669"/>
    <property type="project" value="TreeGrafter"/>
</dbReference>
<dbReference type="EC" id="5.2.1.8" evidence="3 12"/>
<evidence type="ECO:0000256" key="8">
    <source>
        <dbReference type="ARBA" id="ARBA00023186"/>
    </source>
</evidence>
<evidence type="ECO:0000256" key="1">
    <source>
        <dbReference type="ARBA" id="ARBA00000971"/>
    </source>
</evidence>
<dbReference type="EMBL" id="AHMY02000034">
    <property type="protein sequence ID" value="EKO16069.1"/>
    <property type="molecule type" value="Genomic_DNA"/>
</dbReference>
<evidence type="ECO:0000256" key="7">
    <source>
        <dbReference type="ARBA" id="ARBA00023110"/>
    </source>
</evidence>
<dbReference type="PIRSF" id="PIRSF003095">
    <property type="entry name" value="Trigger_factor"/>
    <property type="match status" value="1"/>
</dbReference>
<comment type="function">
    <text evidence="12">Involved in protein export. Acts as a chaperone by maintaining the newly synthesized protein in an open conformation. Functions as a peptidyl-prolyl cis-trans isomerase.</text>
</comment>
<dbReference type="Proteomes" id="UP000006253">
    <property type="component" value="Unassembled WGS sequence"/>
</dbReference>
<evidence type="ECO:0000256" key="12">
    <source>
        <dbReference type="HAMAP-Rule" id="MF_00303"/>
    </source>
</evidence>